<evidence type="ECO:0000313" key="2">
    <source>
        <dbReference type="EMBL" id="RTQ47879.1"/>
    </source>
</evidence>
<gene>
    <name evidence="2" type="ORF">EJV47_18340</name>
</gene>
<organism evidence="2 3">
    <name type="scientific">Hymenobacter gummosus</name>
    <dbReference type="NCBI Taxonomy" id="1776032"/>
    <lineage>
        <taxon>Bacteria</taxon>
        <taxon>Pseudomonadati</taxon>
        <taxon>Bacteroidota</taxon>
        <taxon>Cytophagia</taxon>
        <taxon>Cytophagales</taxon>
        <taxon>Hymenobacteraceae</taxon>
        <taxon>Hymenobacter</taxon>
    </lineage>
</organism>
<sequence length="196" mass="21239">MLSRAGGLLAAVILSAAGLPAATPLPASFQKGLTEAGMAYTAPASWKAVPVRPNGDMNYEYALKHPTRKFEVRYAIRPLAGLLREYAAAKKKGEVMVDPNNFHEGTLQAMLLNISGGQDAPVQEFDAQAVRQEFGADWGATSLLTPSPSFAPGYKYCMVVALHKANRADAYYFYLAANKADLEPGMEPAFHSLRFR</sequence>
<proteinExistence type="predicted"/>
<dbReference type="EMBL" id="RXOF01000011">
    <property type="protein sequence ID" value="RTQ47879.1"/>
    <property type="molecule type" value="Genomic_DNA"/>
</dbReference>
<name>A0A3S0ILS3_9BACT</name>
<evidence type="ECO:0000313" key="3">
    <source>
        <dbReference type="Proteomes" id="UP000282184"/>
    </source>
</evidence>
<feature type="chain" id="PRO_5018532733" description="PsbP C-terminal domain-containing protein" evidence="1">
    <location>
        <begin position="22"/>
        <end position="196"/>
    </location>
</feature>
<reference evidence="2 3" key="1">
    <citation type="submission" date="2018-12" db="EMBL/GenBank/DDBJ databases">
        <title>Hymenobacter gummosus sp. nov., isolated from a spring.</title>
        <authorList>
            <person name="Nie L."/>
        </authorList>
    </citation>
    <scope>NUCLEOTIDE SEQUENCE [LARGE SCALE GENOMIC DNA]</scope>
    <source>
        <strain evidence="2 3">KCTC 52166</strain>
    </source>
</reference>
<keyword evidence="3" id="KW-1185">Reference proteome</keyword>
<accession>A0A3S0ILS3</accession>
<comment type="caution">
    <text evidence="2">The sequence shown here is derived from an EMBL/GenBank/DDBJ whole genome shotgun (WGS) entry which is preliminary data.</text>
</comment>
<evidence type="ECO:0008006" key="4">
    <source>
        <dbReference type="Google" id="ProtNLM"/>
    </source>
</evidence>
<dbReference type="RefSeq" id="WP_126694637.1">
    <property type="nucleotide sequence ID" value="NZ_RXOF01000011.1"/>
</dbReference>
<dbReference type="AlphaFoldDB" id="A0A3S0ILS3"/>
<dbReference type="Proteomes" id="UP000282184">
    <property type="component" value="Unassembled WGS sequence"/>
</dbReference>
<dbReference type="OrthoDB" id="662975at2"/>
<evidence type="ECO:0000256" key="1">
    <source>
        <dbReference type="SAM" id="SignalP"/>
    </source>
</evidence>
<feature type="signal peptide" evidence="1">
    <location>
        <begin position="1"/>
        <end position="21"/>
    </location>
</feature>
<keyword evidence="1" id="KW-0732">Signal</keyword>
<protein>
    <recommendedName>
        <fullName evidence="4">PsbP C-terminal domain-containing protein</fullName>
    </recommendedName>
</protein>